<dbReference type="Gene3D" id="3.40.50.300">
    <property type="entry name" value="P-loop containing nucleotide triphosphate hydrolases"/>
    <property type="match status" value="1"/>
</dbReference>
<feature type="transmembrane region" description="Helical" evidence="7">
    <location>
        <begin position="287"/>
        <end position="305"/>
    </location>
</feature>
<dbReference type="Pfam" id="PF00005">
    <property type="entry name" value="ABC_tran"/>
    <property type="match status" value="1"/>
</dbReference>
<dbReference type="InterPro" id="IPR011527">
    <property type="entry name" value="ABC1_TM_dom"/>
</dbReference>
<feature type="domain" description="ABC transporter" evidence="8">
    <location>
        <begin position="355"/>
        <end position="579"/>
    </location>
</feature>
<accession>A0ABZ3ETE6</accession>
<proteinExistence type="predicted"/>
<dbReference type="PANTHER" id="PTHR24221">
    <property type="entry name" value="ATP-BINDING CASSETTE SUB-FAMILY B"/>
    <property type="match status" value="1"/>
</dbReference>
<dbReference type="InterPro" id="IPR027417">
    <property type="entry name" value="P-loop_NTPase"/>
</dbReference>
<gene>
    <name evidence="10" type="ORF">V6984_18600</name>
</gene>
<comment type="subcellular location">
    <subcellularLocation>
        <location evidence="1">Cell membrane</location>
        <topology evidence="1">Multi-pass membrane protein</topology>
    </subcellularLocation>
</comment>
<evidence type="ECO:0000313" key="11">
    <source>
        <dbReference type="Proteomes" id="UP001451571"/>
    </source>
</evidence>
<dbReference type="RefSeq" id="WP_342757092.1">
    <property type="nucleotide sequence ID" value="NZ_CP146256.1"/>
</dbReference>
<dbReference type="PROSITE" id="PS50893">
    <property type="entry name" value="ABC_TRANSPORTER_2"/>
    <property type="match status" value="1"/>
</dbReference>
<feature type="transmembrane region" description="Helical" evidence="7">
    <location>
        <begin position="20"/>
        <end position="41"/>
    </location>
</feature>
<evidence type="ECO:0000256" key="1">
    <source>
        <dbReference type="ARBA" id="ARBA00004651"/>
    </source>
</evidence>
<dbReference type="PROSITE" id="PS00211">
    <property type="entry name" value="ABC_TRANSPORTER_1"/>
    <property type="match status" value="1"/>
</dbReference>
<protein>
    <submittedName>
        <fullName evidence="10">ABC transporter ATP-binding protein</fullName>
    </submittedName>
</protein>
<feature type="domain" description="ABC transmembrane type-1" evidence="9">
    <location>
        <begin position="18"/>
        <end position="247"/>
    </location>
</feature>
<feature type="transmembrane region" description="Helical" evidence="7">
    <location>
        <begin position="175"/>
        <end position="194"/>
    </location>
</feature>
<keyword evidence="4 10" id="KW-0067">ATP-binding</keyword>
<evidence type="ECO:0000256" key="5">
    <source>
        <dbReference type="ARBA" id="ARBA00022989"/>
    </source>
</evidence>
<evidence type="ECO:0000256" key="6">
    <source>
        <dbReference type="ARBA" id="ARBA00023136"/>
    </source>
</evidence>
<dbReference type="PROSITE" id="PS50929">
    <property type="entry name" value="ABC_TM1F"/>
    <property type="match status" value="1"/>
</dbReference>
<dbReference type="Pfam" id="PF00664">
    <property type="entry name" value="ABC_membrane"/>
    <property type="match status" value="1"/>
</dbReference>
<reference evidence="10 11" key="1">
    <citation type="submission" date="2024-02" db="EMBL/GenBank/DDBJ databases">
        <title>Bacterial strain from lacustrine sediment.</title>
        <authorList>
            <person name="Petit C."/>
            <person name="Fadhlaoui K."/>
        </authorList>
    </citation>
    <scope>NUCLEOTIDE SEQUENCE [LARGE SCALE GENOMIC DNA]</scope>
    <source>
        <strain evidence="10 11">IPX-CK</strain>
    </source>
</reference>
<dbReference type="InterPro" id="IPR017871">
    <property type="entry name" value="ABC_transporter-like_CS"/>
</dbReference>
<evidence type="ECO:0000256" key="7">
    <source>
        <dbReference type="SAM" id="Phobius"/>
    </source>
</evidence>
<name>A0ABZ3ETE6_9FIRM</name>
<evidence type="ECO:0000259" key="9">
    <source>
        <dbReference type="PROSITE" id="PS50929"/>
    </source>
</evidence>
<dbReference type="GO" id="GO:0005524">
    <property type="term" value="F:ATP binding"/>
    <property type="evidence" value="ECO:0007669"/>
    <property type="project" value="UniProtKB-KW"/>
</dbReference>
<evidence type="ECO:0000259" key="8">
    <source>
        <dbReference type="PROSITE" id="PS50893"/>
    </source>
</evidence>
<keyword evidence="2 7" id="KW-0812">Transmembrane</keyword>
<dbReference type="EMBL" id="CP146256">
    <property type="protein sequence ID" value="XAH73488.1"/>
    <property type="molecule type" value="Genomic_DNA"/>
</dbReference>
<evidence type="ECO:0000313" key="10">
    <source>
        <dbReference type="EMBL" id="XAH73488.1"/>
    </source>
</evidence>
<keyword evidence="3" id="KW-0547">Nucleotide-binding</keyword>
<dbReference type="SMART" id="SM00382">
    <property type="entry name" value="AAA"/>
    <property type="match status" value="1"/>
</dbReference>
<feature type="transmembrane region" description="Helical" evidence="7">
    <location>
        <begin position="71"/>
        <end position="90"/>
    </location>
</feature>
<keyword evidence="11" id="KW-1185">Reference proteome</keyword>
<dbReference type="InterPro" id="IPR039421">
    <property type="entry name" value="Type_1_exporter"/>
</dbReference>
<dbReference type="Gene3D" id="1.20.1560.10">
    <property type="entry name" value="ABC transporter type 1, transmembrane domain"/>
    <property type="match status" value="1"/>
</dbReference>
<organism evidence="10 11">
    <name type="scientific">Kineothrix sedimenti</name>
    <dbReference type="NCBI Taxonomy" id="3123317"/>
    <lineage>
        <taxon>Bacteria</taxon>
        <taxon>Bacillati</taxon>
        <taxon>Bacillota</taxon>
        <taxon>Clostridia</taxon>
        <taxon>Lachnospirales</taxon>
        <taxon>Lachnospiraceae</taxon>
        <taxon>Kineothrix</taxon>
    </lineage>
</organism>
<dbReference type="SUPFAM" id="SSF90123">
    <property type="entry name" value="ABC transporter transmembrane region"/>
    <property type="match status" value="1"/>
</dbReference>
<evidence type="ECO:0000256" key="4">
    <source>
        <dbReference type="ARBA" id="ARBA00022840"/>
    </source>
</evidence>
<dbReference type="InterPro" id="IPR003593">
    <property type="entry name" value="AAA+_ATPase"/>
</dbReference>
<evidence type="ECO:0000256" key="2">
    <source>
        <dbReference type="ARBA" id="ARBA00022692"/>
    </source>
</evidence>
<feature type="transmembrane region" description="Helical" evidence="7">
    <location>
        <begin position="143"/>
        <end position="169"/>
    </location>
</feature>
<evidence type="ECO:0000256" key="3">
    <source>
        <dbReference type="ARBA" id="ARBA00022741"/>
    </source>
</evidence>
<dbReference type="InterPro" id="IPR003439">
    <property type="entry name" value="ABC_transporter-like_ATP-bd"/>
</dbReference>
<dbReference type="InterPro" id="IPR036640">
    <property type="entry name" value="ABC1_TM_sf"/>
</dbReference>
<keyword evidence="6 7" id="KW-0472">Membrane</keyword>
<sequence length="579" mass="65640">MINQLRYIFSRKEKVKIVLILFMVIMGSLLELMGVTIFMPFTEILTNPSVIKENDYLYYFYDLFHFSTEQYFLAGLTGVIIFIYIFKNAFLAIEKNVIYRFCYSTQMKLSVNLLKSYMKKPYTFHLNKNVAELQRSIQEDTDLFAKGIIHILELIMEVTVCAVLGIYLFVVSKSIAALVLIMLLLCLGAFTALSKRYSKKLGRKGQKYKGKLYQWMNQSLGGIKEVKILNREDYFVSAYSGYFEKYVYGLRINRLIAELPRHFVEASCMTGLLVAILVKMFFGYSDITVYIPQIAVFAVAAFKLLPSVGKINSHVADILYSLPSFDLIYRDLKEIEGSSEEAHGEREEWNFEKEIIVKDVSYHYPDAEELVIDKANFVIPKGKTVAFIGSSGAGKTTMVDIILGLLQPQEGQVLADGLDIHKNPNTWHHELGYIPQVIYLSDDTIRNNIAFGVPSEEISDKAVIEALKKAQLYDFVENLTEGLDTFVGDRGVRLSGGQRQRIGIARALYHNPEILVLDEATSALDNETEAAVMEAIENLQGMKTMIIIAHRLTTIKNVDEIYEVAGGRVLPKAKEEVFG</sequence>
<dbReference type="SUPFAM" id="SSF52540">
    <property type="entry name" value="P-loop containing nucleoside triphosphate hydrolases"/>
    <property type="match status" value="1"/>
</dbReference>
<dbReference type="PANTHER" id="PTHR24221:SF654">
    <property type="entry name" value="ATP-BINDING CASSETTE SUB-FAMILY B MEMBER 6"/>
    <property type="match status" value="1"/>
</dbReference>
<keyword evidence="5 7" id="KW-1133">Transmembrane helix</keyword>
<dbReference type="Proteomes" id="UP001451571">
    <property type="component" value="Chromosome"/>
</dbReference>